<proteinExistence type="predicted"/>
<evidence type="ECO:0000313" key="2">
    <source>
        <dbReference type="EMBL" id="KAK7251692.1"/>
    </source>
</evidence>
<dbReference type="InterPro" id="IPR050942">
    <property type="entry name" value="F-box_BR-signaling"/>
</dbReference>
<comment type="caution">
    <text evidence="2">The sequence shown here is derived from an EMBL/GenBank/DDBJ whole genome shotgun (WGS) entry which is preliminary data.</text>
</comment>
<protein>
    <recommendedName>
        <fullName evidence="1">F-box domain-containing protein</fullName>
    </recommendedName>
</protein>
<dbReference type="EMBL" id="JAYWIO010000007">
    <property type="protein sequence ID" value="KAK7251692.1"/>
    <property type="molecule type" value="Genomic_DNA"/>
</dbReference>
<sequence>MAATEICNMSSKLSTMSLQRPPSASWSNLPLELMESILQKLTIMDYLECRKVCQSWRTMVYVSLSTKAKCPPKPQFPLLLSLPTPPTNCPLTLLNLTQNKLHYLCGDVSMSNSGLRVSSVNGWLIFQKFCYEPSSRESHVLIWFYNPVSNAKIILPRLPLFPKYDIEHQKYGPSKVVISSLPDSPDSLVAYFVSCLCDGGLEQQVSFCKIANKPWTQIAETGEFFTDIEFRGCKLYAMINDDRMFDRSNYDFMVVINLGDCNAVTSERVMAFLDRDLCFNPKRNFRYNNNTKHHYYSKEKRFLVRDSTSGDLLLVLHLAEYMRKPGCNNYYLHSTNGFRVFKLDAIGGLSWSMIDSFSDRFLLFDASGVQVVSSTNIVGPWKPIRDNCIYFSLSNVFPNSRFPEHNIGVYSLTHDSITNFHSNFLSQVSSRNLWFIPSL</sequence>
<dbReference type="Pfam" id="PF00646">
    <property type="entry name" value="F-box"/>
    <property type="match status" value="1"/>
</dbReference>
<dbReference type="InterPro" id="IPR001810">
    <property type="entry name" value="F-box_dom"/>
</dbReference>
<dbReference type="Proteomes" id="UP001372338">
    <property type="component" value="Unassembled WGS sequence"/>
</dbReference>
<feature type="domain" description="F-box" evidence="1">
    <location>
        <begin position="23"/>
        <end position="60"/>
    </location>
</feature>
<organism evidence="2 3">
    <name type="scientific">Crotalaria pallida</name>
    <name type="common">Smooth rattlebox</name>
    <name type="synonym">Crotalaria striata</name>
    <dbReference type="NCBI Taxonomy" id="3830"/>
    <lineage>
        <taxon>Eukaryota</taxon>
        <taxon>Viridiplantae</taxon>
        <taxon>Streptophyta</taxon>
        <taxon>Embryophyta</taxon>
        <taxon>Tracheophyta</taxon>
        <taxon>Spermatophyta</taxon>
        <taxon>Magnoliopsida</taxon>
        <taxon>eudicotyledons</taxon>
        <taxon>Gunneridae</taxon>
        <taxon>Pentapetalae</taxon>
        <taxon>rosids</taxon>
        <taxon>fabids</taxon>
        <taxon>Fabales</taxon>
        <taxon>Fabaceae</taxon>
        <taxon>Papilionoideae</taxon>
        <taxon>50 kb inversion clade</taxon>
        <taxon>genistoids sensu lato</taxon>
        <taxon>core genistoids</taxon>
        <taxon>Crotalarieae</taxon>
        <taxon>Crotalaria</taxon>
    </lineage>
</organism>
<dbReference type="SUPFAM" id="SSF81383">
    <property type="entry name" value="F-box domain"/>
    <property type="match status" value="1"/>
</dbReference>
<dbReference type="PROSITE" id="PS50181">
    <property type="entry name" value="FBOX"/>
    <property type="match status" value="1"/>
</dbReference>
<evidence type="ECO:0000259" key="1">
    <source>
        <dbReference type="PROSITE" id="PS50181"/>
    </source>
</evidence>
<dbReference type="InterPro" id="IPR036047">
    <property type="entry name" value="F-box-like_dom_sf"/>
</dbReference>
<dbReference type="InterPro" id="IPR005174">
    <property type="entry name" value="KIB1-4_b-propeller"/>
</dbReference>
<dbReference type="PANTHER" id="PTHR44259">
    <property type="entry name" value="OS07G0183000 PROTEIN-RELATED"/>
    <property type="match status" value="1"/>
</dbReference>
<name>A0AAN9HTV5_CROPI</name>
<reference evidence="2 3" key="1">
    <citation type="submission" date="2024-01" db="EMBL/GenBank/DDBJ databases">
        <title>The genomes of 5 underutilized Papilionoideae crops provide insights into root nodulation and disease resistanc.</title>
        <authorList>
            <person name="Yuan L."/>
        </authorList>
    </citation>
    <scope>NUCLEOTIDE SEQUENCE [LARGE SCALE GENOMIC DNA]</scope>
    <source>
        <strain evidence="2">ZHUSHIDOU_FW_LH</strain>
        <tissue evidence="2">Leaf</tissue>
    </source>
</reference>
<accession>A0AAN9HTV5</accession>
<gene>
    <name evidence="2" type="ORF">RIF29_35109</name>
</gene>
<evidence type="ECO:0000313" key="3">
    <source>
        <dbReference type="Proteomes" id="UP001372338"/>
    </source>
</evidence>
<dbReference type="PANTHER" id="PTHR44259:SF114">
    <property type="entry name" value="OS06G0707300 PROTEIN"/>
    <property type="match status" value="1"/>
</dbReference>
<dbReference type="SMART" id="SM00256">
    <property type="entry name" value="FBOX"/>
    <property type="match status" value="1"/>
</dbReference>
<dbReference type="Gene3D" id="1.20.1280.50">
    <property type="match status" value="1"/>
</dbReference>
<dbReference type="AlphaFoldDB" id="A0AAN9HTV5"/>
<keyword evidence="3" id="KW-1185">Reference proteome</keyword>
<dbReference type="Pfam" id="PF03478">
    <property type="entry name" value="Beta-prop_KIB1-4"/>
    <property type="match status" value="1"/>
</dbReference>